<dbReference type="Pfam" id="PF12705">
    <property type="entry name" value="PDDEXK_1"/>
    <property type="match status" value="1"/>
</dbReference>
<dbReference type="GO" id="GO:0043138">
    <property type="term" value="F:3'-5' DNA helicase activity"/>
    <property type="evidence" value="ECO:0007669"/>
    <property type="project" value="UniProtKB-EC"/>
</dbReference>
<dbReference type="GO" id="GO:0003677">
    <property type="term" value="F:DNA binding"/>
    <property type="evidence" value="ECO:0007669"/>
    <property type="project" value="UniProtKB-KW"/>
</dbReference>
<dbReference type="NCBIfam" id="TIGR02784">
    <property type="entry name" value="addA_alphas"/>
    <property type="match status" value="1"/>
</dbReference>
<keyword evidence="5 15" id="KW-0347">Helicase</keyword>
<keyword evidence="19" id="KW-1185">Reference proteome</keyword>
<evidence type="ECO:0000256" key="2">
    <source>
        <dbReference type="ARBA" id="ARBA00022741"/>
    </source>
</evidence>
<protein>
    <recommendedName>
        <fullName evidence="12">DNA 3'-5' helicase</fullName>
        <ecNumber evidence="12">5.6.2.4</ecNumber>
    </recommendedName>
    <alternativeName>
        <fullName evidence="13">DNA 3'-5' helicase II</fullName>
    </alternativeName>
</protein>
<evidence type="ECO:0000256" key="13">
    <source>
        <dbReference type="ARBA" id="ARBA00034923"/>
    </source>
</evidence>
<dbReference type="InterPro" id="IPR038726">
    <property type="entry name" value="PDDEXK_AddAB-type"/>
</dbReference>
<dbReference type="Gene3D" id="3.90.320.10">
    <property type="match status" value="1"/>
</dbReference>
<feature type="binding site" evidence="15">
    <location>
        <begin position="16"/>
        <end position="23"/>
    </location>
    <ligand>
        <name>ATP</name>
        <dbReference type="ChEBI" id="CHEBI:30616"/>
    </ligand>
</feature>
<dbReference type="PANTHER" id="PTHR11070">
    <property type="entry name" value="UVRD / RECB / PCRA DNA HELICASE FAMILY MEMBER"/>
    <property type="match status" value="1"/>
</dbReference>
<dbReference type="InterPro" id="IPR027417">
    <property type="entry name" value="P-loop_NTPase"/>
</dbReference>
<feature type="domain" description="UvrD-like helicase C-terminal" evidence="17">
    <location>
        <begin position="486"/>
        <end position="771"/>
    </location>
</feature>
<dbReference type="InterPro" id="IPR014016">
    <property type="entry name" value="UvrD-like_ATP-bd"/>
</dbReference>
<keyword evidence="2 15" id="KW-0547">Nucleotide-binding</keyword>
<dbReference type="KEGG" id="taw:EI545_11605"/>
<dbReference type="Pfam" id="PF13361">
    <property type="entry name" value="UvrD_C"/>
    <property type="match status" value="1"/>
</dbReference>
<keyword evidence="4 15" id="KW-0378">Hydrolase</keyword>
<feature type="domain" description="UvrD-like helicase ATP-binding" evidence="16">
    <location>
        <begin position="1"/>
        <end position="469"/>
    </location>
</feature>
<evidence type="ECO:0000256" key="6">
    <source>
        <dbReference type="ARBA" id="ARBA00022839"/>
    </source>
</evidence>
<keyword evidence="3" id="KW-0227">DNA damage</keyword>
<evidence type="ECO:0000313" key="18">
    <source>
        <dbReference type="EMBL" id="AZL61141.1"/>
    </source>
</evidence>
<evidence type="ECO:0000256" key="15">
    <source>
        <dbReference type="PROSITE-ProRule" id="PRU00560"/>
    </source>
</evidence>
<dbReference type="InterPro" id="IPR011335">
    <property type="entry name" value="Restrct_endonuc-II-like"/>
</dbReference>
<dbReference type="EC" id="5.6.2.4" evidence="12"/>
<evidence type="ECO:0000259" key="17">
    <source>
        <dbReference type="PROSITE" id="PS51217"/>
    </source>
</evidence>
<gene>
    <name evidence="18" type="primary">addA</name>
    <name evidence="18" type="ORF">EI545_11605</name>
</gene>
<dbReference type="InterPro" id="IPR014017">
    <property type="entry name" value="DNA_helicase_UvrD-like_C"/>
</dbReference>
<evidence type="ECO:0000256" key="4">
    <source>
        <dbReference type="ARBA" id="ARBA00022801"/>
    </source>
</evidence>
<dbReference type="Gene3D" id="3.40.50.300">
    <property type="entry name" value="P-loop containing nucleotide triphosphate hydrolases"/>
    <property type="match status" value="4"/>
</dbReference>
<dbReference type="PROSITE" id="PS51198">
    <property type="entry name" value="UVRD_HELICASE_ATP_BIND"/>
    <property type="match status" value="1"/>
</dbReference>
<dbReference type="EMBL" id="CP034328">
    <property type="protein sequence ID" value="AZL61141.1"/>
    <property type="molecule type" value="Genomic_DNA"/>
</dbReference>
<evidence type="ECO:0000256" key="11">
    <source>
        <dbReference type="ARBA" id="ARBA00034617"/>
    </source>
</evidence>
<proteinExistence type="predicted"/>
<dbReference type="GO" id="GO:0033202">
    <property type="term" value="C:DNA helicase complex"/>
    <property type="evidence" value="ECO:0007669"/>
    <property type="project" value="TreeGrafter"/>
</dbReference>
<evidence type="ECO:0000313" key="19">
    <source>
        <dbReference type="Proteomes" id="UP000282002"/>
    </source>
</evidence>
<evidence type="ECO:0000256" key="14">
    <source>
        <dbReference type="ARBA" id="ARBA00048988"/>
    </source>
</evidence>
<name>A0A3S8UC66_9RHOB</name>
<dbReference type="Pfam" id="PF00580">
    <property type="entry name" value="UvrD-helicase"/>
    <property type="match status" value="1"/>
</dbReference>
<evidence type="ECO:0000256" key="1">
    <source>
        <dbReference type="ARBA" id="ARBA00022722"/>
    </source>
</evidence>
<dbReference type="GO" id="GO:0004527">
    <property type="term" value="F:exonuclease activity"/>
    <property type="evidence" value="ECO:0007669"/>
    <property type="project" value="UniProtKB-KW"/>
</dbReference>
<dbReference type="OrthoDB" id="9810135at2"/>
<keyword evidence="7 15" id="KW-0067">ATP-binding</keyword>
<dbReference type="InterPro" id="IPR011604">
    <property type="entry name" value="PDDEXK-like_dom_sf"/>
</dbReference>
<keyword evidence="8" id="KW-0238">DNA-binding</keyword>
<dbReference type="InterPro" id="IPR000212">
    <property type="entry name" value="DNA_helicase_UvrD/REP"/>
</dbReference>
<dbReference type="SUPFAM" id="SSF52980">
    <property type="entry name" value="Restriction endonuclease-like"/>
    <property type="match status" value="1"/>
</dbReference>
<accession>A0A3S8UC66</accession>
<dbReference type="Proteomes" id="UP000282002">
    <property type="component" value="Chromosome"/>
</dbReference>
<comment type="catalytic activity">
    <reaction evidence="11">
        <text>Couples ATP hydrolysis with the unwinding of duplex DNA by translocating in the 3'-5' direction.</text>
        <dbReference type="EC" id="5.6.2.4"/>
    </reaction>
</comment>
<dbReference type="Gene3D" id="1.10.486.10">
    <property type="entry name" value="PCRA, domain 4"/>
    <property type="match status" value="1"/>
</dbReference>
<organism evidence="18 19">
    <name type="scientific">Tabrizicola piscis</name>
    <dbReference type="NCBI Taxonomy" id="2494374"/>
    <lineage>
        <taxon>Bacteria</taxon>
        <taxon>Pseudomonadati</taxon>
        <taxon>Pseudomonadota</taxon>
        <taxon>Alphaproteobacteria</taxon>
        <taxon>Rhodobacterales</taxon>
        <taxon>Paracoccaceae</taxon>
        <taxon>Tabrizicola</taxon>
    </lineage>
</organism>
<dbReference type="PANTHER" id="PTHR11070:SF2">
    <property type="entry name" value="ATP-DEPENDENT DNA HELICASE SRS2"/>
    <property type="match status" value="1"/>
</dbReference>
<evidence type="ECO:0000256" key="7">
    <source>
        <dbReference type="ARBA" id="ARBA00022840"/>
    </source>
</evidence>
<evidence type="ECO:0000256" key="5">
    <source>
        <dbReference type="ARBA" id="ARBA00022806"/>
    </source>
</evidence>
<evidence type="ECO:0000256" key="8">
    <source>
        <dbReference type="ARBA" id="ARBA00023125"/>
    </source>
</evidence>
<reference evidence="18 19" key="1">
    <citation type="submission" date="2018-12" db="EMBL/GenBank/DDBJ databases">
        <title>Complete genome sequencing of Tabrizicola sp. K13M18.</title>
        <authorList>
            <person name="Bae J.-W."/>
        </authorList>
    </citation>
    <scope>NUCLEOTIDE SEQUENCE [LARGE SCALE GENOMIC DNA]</scope>
    <source>
        <strain evidence="18 19">K13M18</strain>
    </source>
</reference>
<dbReference type="SUPFAM" id="SSF52540">
    <property type="entry name" value="P-loop containing nucleoside triphosphate hydrolases"/>
    <property type="match status" value="1"/>
</dbReference>
<keyword evidence="10" id="KW-0413">Isomerase</keyword>
<evidence type="ECO:0000256" key="10">
    <source>
        <dbReference type="ARBA" id="ARBA00023235"/>
    </source>
</evidence>
<evidence type="ECO:0000259" key="16">
    <source>
        <dbReference type="PROSITE" id="PS51198"/>
    </source>
</evidence>
<keyword evidence="6" id="KW-0269">Exonuclease</keyword>
<dbReference type="GO" id="GO:0000725">
    <property type="term" value="P:recombinational repair"/>
    <property type="evidence" value="ECO:0007669"/>
    <property type="project" value="TreeGrafter"/>
</dbReference>
<dbReference type="InterPro" id="IPR014151">
    <property type="entry name" value="DNA_helicase_AddA"/>
</dbReference>
<keyword evidence="9" id="KW-0234">DNA repair</keyword>
<comment type="catalytic activity">
    <reaction evidence="14">
        <text>ATP + H2O = ADP + phosphate + H(+)</text>
        <dbReference type="Rhea" id="RHEA:13065"/>
        <dbReference type="ChEBI" id="CHEBI:15377"/>
        <dbReference type="ChEBI" id="CHEBI:15378"/>
        <dbReference type="ChEBI" id="CHEBI:30616"/>
        <dbReference type="ChEBI" id="CHEBI:43474"/>
        <dbReference type="ChEBI" id="CHEBI:456216"/>
        <dbReference type="EC" id="5.6.2.4"/>
    </reaction>
</comment>
<evidence type="ECO:0000256" key="9">
    <source>
        <dbReference type="ARBA" id="ARBA00023204"/>
    </source>
</evidence>
<dbReference type="PROSITE" id="PS51217">
    <property type="entry name" value="UVRD_HELICASE_CTER"/>
    <property type="match status" value="1"/>
</dbReference>
<evidence type="ECO:0000256" key="12">
    <source>
        <dbReference type="ARBA" id="ARBA00034808"/>
    </source>
</evidence>
<keyword evidence="1" id="KW-0540">Nuclease</keyword>
<sequence length="1103" mass="120160">MQMEAAHPGRNTWLSANAGSGKTRVLTDRVARLLLNGVEPQHILCLTYTKAAASEMQNRLFKRLGAWAMQPDDILRRDLLELGEEEMATPRLARARQLFARAIESPGGLRIQTIHSFCGSLLRRFPLEAGVPPGFAEMDDRAARLMRSEIVEEMADTLAPATVQRLTEVQNGEDFSKLIEQIARHRGSFTPPLGAERVWRMFGLPVGFGVGDLLAGVFLGGEAGWMPDVVRILAAGTTTDAKAAVVLGALDLVAPDLATLTALEGVLLHKDGSKDPAKHFAAKIGDFPTKDTRAKLGALIDPLNDLMGRVEAARLQRLALASAEKTLALHQFAGVFLPEYQARKAARGLLDFDDLISRAQALLTDRALAAWVLFRLDGGIDHILVDEAQDTSPDQWALIESLAAELTAGLGASNRPRTLFVVGDKKQSIYSFQGADVVAFDAKRDLFRDQLAGGEALRLRSLTHSFRSSPAILSVVDATFAGPQQAAIGGEARHIAFNEGLAGRVDVWPVVDSASKLEPGPWEDPLDQPHPEDAEVVLAHDIAAKIKALVEGGEQIPQVPRNGGPSARPVHYGDFLILVQRRSPLFHEIIRACKALGLPIAGADRLNLGGEMAVKDLTALLAFLDTPEDDLSLAAVLRSPLCGWSERELFQLAQPRKGYLWEALRDHPGHSDTRAFLDDMRGQADFLRPYDLIERVLHRHDGRRKLLARLGAEAEDGIDELLSQALAYETSDVPSLTGFLVWMGTDEVEVKRQLDAEGSRIRVMTVHGAKGLEAEIVILPDTGDRPQQDRDELYRLPGGEAVWKVRKEESPALISTERTARTLREAAERLRLLYVAMTRARCWLIVVAKGDVKQAECWYNLIRAGVDAAGAERLDGGVLRHRWGDWPLSAAAVQPVARAVALPDWAMRPAPEALRAAKVLSPSDLGGAKALPGEPLFPEAEAKARGTALHLLLERLPMTDPTGWESQAIALIPEPGLAMALLDEARAVLTDASLAPIFALDTLAEVAVAGPWNGRQLLGTIDRLVVSPDRVLVIDYKSNAVIPRTPAEVPEGILRQMGAYAHLLGQIYPDRRVDVAVLWTRGPVLMPIDPEIVRLALSRATIP</sequence>
<dbReference type="GO" id="GO:0005524">
    <property type="term" value="F:ATP binding"/>
    <property type="evidence" value="ECO:0007669"/>
    <property type="project" value="UniProtKB-UniRule"/>
</dbReference>
<evidence type="ECO:0000256" key="3">
    <source>
        <dbReference type="ARBA" id="ARBA00022763"/>
    </source>
</evidence>
<dbReference type="AlphaFoldDB" id="A0A3S8UC66"/>
<dbReference type="GO" id="GO:0005829">
    <property type="term" value="C:cytosol"/>
    <property type="evidence" value="ECO:0007669"/>
    <property type="project" value="TreeGrafter"/>
</dbReference>